<name>A0A3B1INE3_ASTMX</name>
<dbReference type="Bgee" id="ENSAMXG00000032312">
    <property type="expression patterns" value="Expressed in intestine and 11 other cell types or tissues"/>
</dbReference>
<organism evidence="4 5">
    <name type="scientific">Astyanax mexicanus</name>
    <name type="common">Blind cave fish</name>
    <name type="synonym">Astyanax fasciatus mexicanus</name>
    <dbReference type="NCBI Taxonomy" id="7994"/>
    <lineage>
        <taxon>Eukaryota</taxon>
        <taxon>Metazoa</taxon>
        <taxon>Chordata</taxon>
        <taxon>Craniata</taxon>
        <taxon>Vertebrata</taxon>
        <taxon>Euteleostomi</taxon>
        <taxon>Actinopterygii</taxon>
        <taxon>Neopterygii</taxon>
        <taxon>Teleostei</taxon>
        <taxon>Ostariophysi</taxon>
        <taxon>Characiformes</taxon>
        <taxon>Characoidei</taxon>
        <taxon>Acestrorhamphidae</taxon>
        <taxon>Acestrorhamphinae</taxon>
        <taxon>Astyanax</taxon>
    </lineage>
</organism>
<dbReference type="InterPro" id="IPR048270">
    <property type="entry name" value="PNMA_C"/>
</dbReference>
<reference evidence="4" key="4">
    <citation type="submission" date="2025-09" db="UniProtKB">
        <authorList>
            <consortium name="Ensembl"/>
        </authorList>
    </citation>
    <scope>IDENTIFICATION</scope>
</reference>
<keyword evidence="1" id="KW-0862">Zinc</keyword>
<dbReference type="Ensembl" id="ENSAMXT00000047426.1">
    <property type="protein sequence ID" value="ENSAMXP00000031447.1"/>
    <property type="gene ID" value="ENSAMXG00000032312.1"/>
</dbReference>
<evidence type="ECO:0000256" key="2">
    <source>
        <dbReference type="SAM" id="MobiDB-lite"/>
    </source>
</evidence>
<keyword evidence="5" id="KW-1185">Reference proteome</keyword>
<feature type="compositionally biased region" description="Basic and acidic residues" evidence="2">
    <location>
        <begin position="538"/>
        <end position="553"/>
    </location>
</feature>
<evidence type="ECO:0000313" key="5">
    <source>
        <dbReference type="Proteomes" id="UP000018467"/>
    </source>
</evidence>
<protein>
    <submittedName>
        <fullName evidence="4">Zinc finger CCHC domain-containing protein 18-like</fullName>
    </submittedName>
</protein>
<reference evidence="5" key="2">
    <citation type="journal article" date="2014" name="Nat. Commun.">
        <title>The cavefish genome reveals candidate genes for eye loss.</title>
        <authorList>
            <person name="McGaugh S.E."/>
            <person name="Gross J.B."/>
            <person name="Aken B."/>
            <person name="Blin M."/>
            <person name="Borowsky R."/>
            <person name="Chalopin D."/>
            <person name="Hinaux H."/>
            <person name="Jeffery W.R."/>
            <person name="Keene A."/>
            <person name="Ma L."/>
            <person name="Minx P."/>
            <person name="Murphy D."/>
            <person name="O'Quin K.E."/>
            <person name="Retaux S."/>
            <person name="Rohner N."/>
            <person name="Searle S.M."/>
            <person name="Stahl B.A."/>
            <person name="Tabin C."/>
            <person name="Volff J.N."/>
            <person name="Yoshizawa M."/>
            <person name="Warren W.C."/>
        </authorList>
    </citation>
    <scope>NUCLEOTIDE SEQUENCE [LARGE SCALE GENOMIC DNA]</scope>
    <source>
        <strain evidence="5">female</strain>
    </source>
</reference>
<dbReference type="SUPFAM" id="SSF57756">
    <property type="entry name" value="Retrovirus zinc finger-like domains"/>
    <property type="match status" value="1"/>
</dbReference>
<feature type="domain" description="CCHC-type" evidence="3">
    <location>
        <begin position="513"/>
        <end position="526"/>
    </location>
</feature>
<dbReference type="Proteomes" id="UP000018467">
    <property type="component" value="Unassembled WGS sequence"/>
</dbReference>
<feature type="region of interest" description="Disordered" evidence="2">
    <location>
        <begin position="538"/>
        <end position="566"/>
    </location>
</feature>
<dbReference type="PANTHER" id="PTHR23095">
    <property type="entry name" value="PARANEOPLASTIC ANTIGEN"/>
    <property type="match status" value="1"/>
</dbReference>
<dbReference type="GO" id="GO:0003676">
    <property type="term" value="F:nucleic acid binding"/>
    <property type="evidence" value="ECO:0007669"/>
    <property type="project" value="InterPro"/>
</dbReference>
<sequence>MEIIQKENVNVPNSLIVSGLTHTKIDEELFDYLKGHGSIARLIHIGKTESEYYQQVIVEYNFDTAIKSIEPLLPLDYASTSDPEVNYLVKALSSVYAGKAGGEATRSYLEELQSVATLSGRSLTAVLKDELAKVNESIVQAAQSETIEGVWGTSKDEPASNVDSTHQFTPIMSPQPTSSVKKSPVTATFTSFPLNNASETSSDPTNVCPPEVQRVIVEHIVKTGEVASQSHAHSRLKTFSGRFPCPSNEVDYDTWRTNVELLLQDPSISDLDRSRRIIDSLSPPAASMIKPLGSADLPNTYLELLDSAFGTVEDGDELFAKFLNTLQNAGEKPSSYLHRLQVALMKAMKRGGITTSKPEGQLLKQFCRGCWDQSILTELQLESRREDPPSFPKLLLMLRTEEDRQAAKNRRMKQHLGIPRQKVVTHAQVTCVSPPGDRQLPNHSELSAETQQLKAQVAQLQAQLAKLLPAKPSKAKKAPKPSESSGPNTSHTKVTSSAVNSTNLASKPKPWYCFSCGEDGHIARSCVNEPNPSLVYTKRKELHEKQQQWEEQNKLPLNLRQSLSRD</sequence>
<dbReference type="PANTHER" id="PTHR23095:SF53">
    <property type="entry name" value="ZINC FINGER CCHC DOMAIN-CONTAINING PROTEIN 12-LIKE"/>
    <property type="match status" value="1"/>
</dbReference>
<reference evidence="5" key="1">
    <citation type="submission" date="2013-03" db="EMBL/GenBank/DDBJ databases">
        <authorList>
            <person name="Jeffery W."/>
            <person name="Warren W."/>
            <person name="Wilson R.K."/>
        </authorList>
    </citation>
    <scope>NUCLEOTIDE SEQUENCE</scope>
    <source>
        <strain evidence="5">female</strain>
    </source>
</reference>
<dbReference type="PROSITE" id="PS50158">
    <property type="entry name" value="ZF_CCHC"/>
    <property type="match status" value="1"/>
</dbReference>
<accession>A0A3B1INE3</accession>
<reference evidence="4" key="3">
    <citation type="submission" date="2025-08" db="UniProtKB">
        <authorList>
            <consortium name="Ensembl"/>
        </authorList>
    </citation>
    <scope>IDENTIFICATION</scope>
</reference>
<evidence type="ECO:0000313" key="4">
    <source>
        <dbReference type="Ensembl" id="ENSAMXP00000031447.1"/>
    </source>
</evidence>
<evidence type="ECO:0000256" key="1">
    <source>
        <dbReference type="PROSITE-ProRule" id="PRU00047"/>
    </source>
</evidence>
<dbReference type="GO" id="GO:0008270">
    <property type="term" value="F:zinc ion binding"/>
    <property type="evidence" value="ECO:0007669"/>
    <property type="project" value="UniProtKB-KW"/>
</dbReference>
<dbReference type="InterPro" id="IPR001878">
    <property type="entry name" value="Znf_CCHC"/>
</dbReference>
<dbReference type="AlphaFoldDB" id="A0A3B1INE3"/>
<dbReference type="Pfam" id="PF14893">
    <property type="entry name" value="PNMA"/>
    <property type="match status" value="1"/>
</dbReference>
<keyword evidence="1" id="KW-0479">Metal-binding</keyword>
<feature type="compositionally biased region" description="Polar residues" evidence="2">
    <location>
        <begin position="482"/>
        <end position="501"/>
    </location>
</feature>
<dbReference type="InParanoid" id="A0A3B1INE3"/>
<feature type="region of interest" description="Disordered" evidence="2">
    <location>
        <begin position="468"/>
        <end position="501"/>
    </location>
</feature>
<proteinExistence type="predicted"/>
<dbReference type="InterPro" id="IPR026523">
    <property type="entry name" value="PNMA"/>
</dbReference>
<dbReference type="InterPro" id="IPR036875">
    <property type="entry name" value="Znf_CCHC_sf"/>
</dbReference>
<evidence type="ECO:0000259" key="3">
    <source>
        <dbReference type="PROSITE" id="PS50158"/>
    </source>
</evidence>
<keyword evidence="1" id="KW-0863">Zinc-finger</keyword>
<dbReference type="GeneTree" id="ENSGT01030000234522"/>